<feature type="region of interest" description="Disordered" evidence="1">
    <location>
        <begin position="1"/>
        <end position="159"/>
    </location>
</feature>
<proteinExistence type="predicted"/>
<protein>
    <submittedName>
        <fullName evidence="2">Uncharacterized protein</fullName>
    </submittedName>
</protein>
<sequence length="159" mass="15032">MGKTAGAVTGFLAGGSPPGSEHSLSLEQQTAGDSGNSHSSNISQSGTFSNGPPVTVTGNGSSNGGSSRGFRQFIGSLTLKKGSSGSTSAGPASASSLSGMAPSGANASANASVAASASPSATMSSASLSNVSNVSNGSSASTSPFQVAVLGSTKLRRAS</sequence>
<name>A0AAD5SSA7_9FUNG</name>
<feature type="compositionally biased region" description="Polar residues" evidence="1">
    <location>
        <begin position="22"/>
        <end position="33"/>
    </location>
</feature>
<evidence type="ECO:0000256" key="1">
    <source>
        <dbReference type="SAM" id="MobiDB-lite"/>
    </source>
</evidence>
<feature type="compositionally biased region" description="Low complexity" evidence="1">
    <location>
        <begin position="75"/>
        <end position="144"/>
    </location>
</feature>
<evidence type="ECO:0000313" key="2">
    <source>
        <dbReference type="EMBL" id="KAJ3099113.1"/>
    </source>
</evidence>
<feature type="compositionally biased region" description="Low complexity" evidence="1">
    <location>
        <begin position="34"/>
        <end position="46"/>
    </location>
</feature>
<evidence type="ECO:0000313" key="3">
    <source>
        <dbReference type="Proteomes" id="UP001211907"/>
    </source>
</evidence>
<reference evidence="2" key="1">
    <citation type="submission" date="2020-05" db="EMBL/GenBank/DDBJ databases">
        <title>Phylogenomic resolution of chytrid fungi.</title>
        <authorList>
            <person name="Stajich J.E."/>
            <person name="Amses K."/>
            <person name="Simmons R."/>
            <person name="Seto K."/>
            <person name="Myers J."/>
            <person name="Bonds A."/>
            <person name="Quandt C.A."/>
            <person name="Barry K."/>
            <person name="Liu P."/>
            <person name="Grigoriev I."/>
            <person name="Longcore J.E."/>
            <person name="James T.Y."/>
        </authorList>
    </citation>
    <scope>NUCLEOTIDE SEQUENCE</scope>
    <source>
        <strain evidence="2">JEL0513</strain>
    </source>
</reference>
<comment type="caution">
    <text evidence="2">The sequence shown here is derived from an EMBL/GenBank/DDBJ whole genome shotgun (WGS) entry which is preliminary data.</text>
</comment>
<dbReference type="EMBL" id="JADGJH010002369">
    <property type="protein sequence ID" value="KAJ3099113.1"/>
    <property type="molecule type" value="Genomic_DNA"/>
</dbReference>
<organism evidence="2 3">
    <name type="scientific">Physocladia obscura</name>
    <dbReference type="NCBI Taxonomy" id="109957"/>
    <lineage>
        <taxon>Eukaryota</taxon>
        <taxon>Fungi</taxon>
        <taxon>Fungi incertae sedis</taxon>
        <taxon>Chytridiomycota</taxon>
        <taxon>Chytridiomycota incertae sedis</taxon>
        <taxon>Chytridiomycetes</taxon>
        <taxon>Chytridiales</taxon>
        <taxon>Chytriomycetaceae</taxon>
        <taxon>Physocladia</taxon>
    </lineage>
</organism>
<accession>A0AAD5SSA7</accession>
<feature type="non-terminal residue" evidence="2">
    <location>
        <position position="159"/>
    </location>
</feature>
<dbReference type="AlphaFoldDB" id="A0AAD5SSA7"/>
<keyword evidence="3" id="KW-1185">Reference proteome</keyword>
<dbReference type="Proteomes" id="UP001211907">
    <property type="component" value="Unassembled WGS sequence"/>
</dbReference>
<gene>
    <name evidence="2" type="ORF">HK100_004954</name>
</gene>